<keyword evidence="1" id="KW-0175">Coiled coil</keyword>
<dbReference type="Proteomes" id="UP001492541">
    <property type="component" value="Chromosome"/>
</dbReference>
<dbReference type="RefSeq" id="WP_193808172.1">
    <property type="nucleotide sequence ID" value="NZ_CP087714.1"/>
</dbReference>
<dbReference type="GeneID" id="90449435"/>
<evidence type="ECO:0000313" key="2">
    <source>
        <dbReference type="EMBL" id="XAT63014.1"/>
    </source>
</evidence>
<organism evidence="2 3">
    <name type="scientific">Geoglobus acetivorans</name>
    <dbReference type="NCBI Taxonomy" id="565033"/>
    <lineage>
        <taxon>Archaea</taxon>
        <taxon>Methanobacteriati</taxon>
        <taxon>Methanobacteriota</taxon>
        <taxon>Archaeoglobi</taxon>
        <taxon>Archaeoglobales</taxon>
        <taxon>Archaeoglobaceae</taxon>
        <taxon>Geoglobus</taxon>
    </lineage>
</organism>
<protein>
    <submittedName>
        <fullName evidence="2">Uncharacterized protein</fullName>
    </submittedName>
</protein>
<evidence type="ECO:0000313" key="3">
    <source>
        <dbReference type="Proteomes" id="UP001492541"/>
    </source>
</evidence>
<keyword evidence="3" id="KW-1185">Reference proteome</keyword>
<dbReference type="EMBL" id="CP087714">
    <property type="protein sequence ID" value="XAT63014.1"/>
    <property type="molecule type" value="Genomic_DNA"/>
</dbReference>
<sequence>MLAKKLKTFYHNFGRNNFVAKIETLQKIYILGLDKDDREFLNEVFDGIRKDFRMLLASDRIELVWTRLELVSEYDLPSDAAHQIKSIVLDEIRHWAELRVTVILKPVLTKKREPVEVTLSKERKFLEERLKVAQEELERIKKKRDKIREIIALQKVKKEDVSCLEEIENELDFDMSEFEELVAWYRDQIEDLESIIEYKKRKKDS</sequence>
<reference evidence="2 3" key="1">
    <citation type="submission" date="2021-11" db="EMBL/GenBank/DDBJ databases">
        <title>Whole genome of Geoglobus acetivorans.</title>
        <authorList>
            <person name="Liu D."/>
        </authorList>
    </citation>
    <scope>NUCLEOTIDE SEQUENCE [LARGE SCALE GENOMIC DNA]</scope>
    <source>
        <strain evidence="2 3">SBH6</strain>
    </source>
</reference>
<proteinExistence type="predicted"/>
<feature type="coiled-coil region" evidence="1">
    <location>
        <begin position="116"/>
        <end position="150"/>
    </location>
</feature>
<name>A0ABZ3H1E2_GEOAI</name>
<gene>
    <name evidence="2" type="ORF">LPQ35_07060</name>
</gene>
<evidence type="ECO:0000256" key="1">
    <source>
        <dbReference type="SAM" id="Coils"/>
    </source>
</evidence>
<accession>A0ABZ3H1E2</accession>